<dbReference type="GeneID" id="83219048"/>
<name>A0AAD7XTV5_9FUNG</name>
<sequence length="683" mass="77318">MTVEENIVWSRILKDIVVTAQHGNDGNQIVAATKTLQQTAHQFAKVLNERARLLANSAQFDAALHDAAAIRAMIPRSGIGYLCTGDVYCQQGNHAAAIVIYHRGLKSVPKSDACYQQLQQHRKDAIANNNKRVDFVSRLPLDIVVTNIAPRLEPYHYERSEHHEPLYVSRAWRKRFLQQPNGLIFGFGEESETFARGHTELVRFAPYVQLLSGSFSDDVRLDDLFKRARFSNLKRLEITGDETSPRLPLVNGLRLIACTLTHLSIKVYPSVQLRDILETCPNLVFLDAENVDCVMPSSPSSRYPKITHLAIHEMPEEDRSHDNVIDILSRFPSLLSFEITPMPDSGVLTVLRNYFPYLQVLYFGDKNHSQEKKDVRPNGRKGVISAHLGGSGGNDYRRDDLLQFLHLNRNSLEELEFCGDIDDDDSFWKLENGKVIQQRDNQYSPLRSGDDDDPTQTGTSFMRLGSIEFTGAEPDACSPFITWLISNAPNLKTTLLNQSYIQSNVANAMIQSKRLSKLTLYERSADDEDYEGMIQFLQHHIEMGDQSTLEEIITYKISPEMAWIPLATRLKRLKKLKFLASDISEDCIPLMEQIGQGCPALKKLILGMPYAELPDGLLEPLYGHPSLEILKIGTRSLSANYAITLCTFKNLKSLELECDVSGDILDLLEYHLPKVELYPDPWR</sequence>
<dbReference type="Gene3D" id="1.25.40.10">
    <property type="entry name" value="Tetratricopeptide repeat domain"/>
    <property type="match status" value="1"/>
</dbReference>
<feature type="region of interest" description="Disordered" evidence="1">
    <location>
        <begin position="370"/>
        <end position="389"/>
    </location>
</feature>
<dbReference type="SUPFAM" id="SSF52047">
    <property type="entry name" value="RNI-like"/>
    <property type="match status" value="1"/>
</dbReference>
<evidence type="ECO:0000313" key="2">
    <source>
        <dbReference type="EMBL" id="KAJ8652703.1"/>
    </source>
</evidence>
<feature type="region of interest" description="Disordered" evidence="1">
    <location>
        <begin position="439"/>
        <end position="459"/>
    </location>
</feature>
<dbReference type="AlphaFoldDB" id="A0AAD7XTV5"/>
<dbReference type="InterPro" id="IPR032675">
    <property type="entry name" value="LRR_dom_sf"/>
</dbReference>
<keyword evidence="3" id="KW-1185">Reference proteome</keyword>
<dbReference type="Proteomes" id="UP001234581">
    <property type="component" value="Unassembled WGS sequence"/>
</dbReference>
<evidence type="ECO:0000313" key="3">
    <source>
        <dbReference type="Proteomes" id="UP001234581"/>
    </source>
</evidence>
<dbReference type="SUPFAM" id="SSF48452">
    <property type="entry name" value="TPR-like"/>
    <property type="match status" value="1"/>
</dbReference>
<evidence type="ECO:0000256" key="1">
    <source>
        <dbReference type="SAM" id="MobiDB-lite"/>
    </source>
</evidence>
<gene>
    <name evidence="2" type="ORF">O0I10_011648</name>
</gene>
<proteinExistence type="predicted"/>
<comment type="caution">
    <text evidence="2">The sequence shown here is derived from an EMBL/GenBank/DDBJ whole genome shotgun (WGS) entry which is preliminary data.</text>
</comment>
<reference evidence="2 3" key="1">
    <citation type="submission" date="2023-03" db="EMBL/GenBank/DDBJ databases">
        <title>Genome sequence of Lichtheimia ornata CBS 291.66.</title>
        <authorList>
            <person name="Mohabir J.T."/>
            <person name="Shea T.P."/>
            <person name="Kurbessoian T."/>
            <person name="Berby B."/>
            <person name="Fontaine J."/>
            <person name="Livny J."/>
            <person name="Gnirke A."/>
            <person name="Stajich J.E."/>
            <person name="Cuomo C.A."/>
        </authorList>
    </citation>
    <scope>NUCLEOTIDE SEQUENCE [LARGE SCALE GENOMIC DNA]</scope>
    <source>
        <strain evidence="2">CBS 291.66</strain>
    </source>
</reference>
<dbReference type="InterPro" id="IPR011990">
    <property type="entry name" value="TPR-like_helical_dom_sf"/>
</dbReference>
<accession>A0AAD7XTV5</accession>
<dbReference type="Gene3D" id="3.80.10.10">
    <property type="entry name" value="Ribonuclease Inhibitor"/>
    <property type="match status" value="2"/>
</dbReference>
<organism evidence="2 3">
    <name type="scientific">Lichtheimia ornata</name>
    <dbReference type="NCBI Taxonomy" id="688661"/>
    <lineage>
        <taxon>Eukaryota</taxon>
        <taxon>Fungi</taxon>
        <taxon>Fungi incertae sedis</taxon>
        <taxon>Mucoromycota</taxon>
        <taxon>Mucoromycotina</taxon>
        <taxon>Mucoromycetes</taxon>
        <taxon>Mucorales</taxon>
        <taxon>Lichtheimiaceae</taxon>
        <taxon>Lichtheimia</taxon>
    </lineage>
</organism>
<dbReference type="RefSeq" id="XP_058337617.1">
    <property type="nucleotide sequence ID" value="XM_058491612.1"/>
</dbReference>
<dbReference type="EMBL" id="JARTCD010000096">
    <property type="protein sequence ID" value="KAJ8652703.1"/>
    <property type="molecule type" value="Genomic_DNA"/>
</dbReference>
<protein>
    <submittedName>
        <fullName evidence="2">Uncharacterized protein</fullName>
    </submittedName>
</protein>